<evidence type="ECO:0000313" key="7">
    <source>
        <dbReference type="EMBL" id="AFT99347.1"/>
    </source>
</evidence>
<dbReference type="PROSITE" id="PS00086">
    <property type="entry name" value="CYTOCHROME_P450"/>
    <property type="match status" value="1"/>
</dbReference>
<name>K0EJ24_NOCB7</name>
<dbReference type="GO" id="GO:0004497">
    <property type="term" value="F:monooxygenase activity"/>
    <property type="evidence" value="ECO:0007669"/>
    <property type="project" value="UniProtKB-KW"/>
</dbReference>
<keyword evidence="6" id="KW-0503">Monooxygenase</keyword>
<dbReference type="GO" id="GO:0005506">
    <property type="term" value="F:iron ion binding"/>
    <property type="evidence" value="ECO:0007669"/>
    <property type="project" value="InterPro"/>
</dbReference>
<dbReference type="GO" id="GO:0016705">
    <property type="term" value="F:oxidoreductase activity, acting on paired donors, with incorporation or reduction of molecular oxygen"/>
    <property type="evidence" value="ECO:0007669"/>
    <property type="project" value="InterPro"/>
</dbReference>
<dbReference type="PRINTS" id="PR00359">
    <property type="entry name" value="BP450"/>
</dbReference>
<proteinExistence type="inferred from homology"/>
<comment type="similarity">
    <text evidence="1">Belongs to the cytochrome P450 family.</text>
</comment>
<organism evidence="7 8">
    <name type="scientific">Nocardia brasiliensis (strain ATCC 700358 / HUJEG-1)</name>
    <dbReference type="NCBI Taxonomy" id="1133849"/>
    <lineage>
        <taxon>Bacteria</taxon>
        <taxon>Bacillati</taxon>
        <taxon>Actinomycetota</taxon>
        <taxon>Actinomycetes</taxon>
        <taxon>Mycobacteriales</taxon>
        <taxon>Nocardiaceae</taxon>
        <taxon>Nocardia</taxon>
    </lineage>
</organism>
<keyword evidence="2" id="KW-0349">Heme</keyword>
<dbReference type="eggNOG" id="COG2124">
    <property type="taxonomic scope" value="Bacteria"/>
</dbReference>
<dbReference type="PANTHER" id="PTHR46696">
    <property type="entry name" value="P450, PUTATIVE (EUROFUNG)-RELATED"/>
    <property type="match status" value="1"/>
</dbReference>
<accession>K0EJ24</accession>
<evidence type="ECO:0000256" key="5">
    <source>
        <dbReference type="ARBA" id="ARBA00023004"/>
    </source>
</evidence>
<dbReference type="RefSeq" id="WP_014982203.1">
    <property type="nucleotide sequence ID" value="NC_018681.1"/>
</dbReference>
<reference evidence="7 8" key="1">
    <citation type="journal article" date="2012" name="J. Bacteriol.">
        <title>Complete genome sequence of Nocardia brasiliensis HUJEG-1.</title>
        <authorList>
            <person name="Vera-Cabrera L."/>
            <person name="Ortiz-Lopez R."/>
            <person name="Elizondo-Gonzalez R."/>
            <person name="Perez-Maya A.A."/>
            <person name="Ocampo-Candiani J."/>
        </authorList>
    </citation>
    <scope>NUCLEOTIDE SEQUENCE [LARGE SCALE GENOMIC DNA]</scope>
    <source>
        <strain evidence="8">ATCC 700358</strain>
    </source>
</reference>
<dbReference type="InterPro" id="IPR017972">
    <property type="entry name" value="Cyt_P450_CS"/>
</dbReference>
<evidence type="ECO:0000313" key="8">
    <source>
        <dbReference type="Proteomes" id="UP000006304"/>
    </source>
</evidence>
<dbReference type="SMR" id="K0EJ24"/>
<evidence type="ECO:0000256" key="6">
    <source>
        <dbReference type="ARBA" id="ARBA00023033"/>
    </source>
</evidence>
<dbReference type="HOGENOM" id="CLU_033716_1_0_11"/>
<dbReference type="GO" id="GO:0020037">
    <property type="term" value="F:heme binding"/>
    <property type="evidence" value="ECO:0007669"/>
    <property type="project" value="InterPro"/>
</dbReference>
<evidence type="ECO:0000256" key="1">
    <source>
        <dbReference type="ARBA" id="ARBA00010617"/>
    </source>
</evidence>
<protein>
    <submittedName>
        <fullName evidence="7">Cytochrome P450 CYP258</fullName>
    </submittedName>
</protein>
<sequence>MVETAVIGASARARWAEHASWRGPVRRMEIPGGHKVWVIAGYDEVSTLLADPRLSVDKQHALDGYTGFALPPALDRNLLNMDGNQHSRIRKLAAPAFSRRSADTLRSAVDRIAADVFAALPENDGTAVDLLDRLCAPVPAIVIGNLLGVPADLYPDLRDAATAMFTADTASPESLLRLKKAIGWLTATFAGLIDTKRAAPGNDLISGWIRAGDDEGSLTPDELVSLAFLMMMAGMENAVHSCANIITALLISGSGTAVTADWQAQRGKLIEQANPMPFAFRRFAVTDLVVRETTIPKGDTILLSLFGADADPARGDRPSLLFGRGPHYCLGAQAADLIIDAVVPGFFARYPRARLAVAESELVYRQSWRSHGLLNLPVQLVS</sequence>
<dbReference type="AlphaFoldDB" id="K0EJ24"/>
<evidence type="ECO:0000256" key="3">
    <source>
        <dbReference type="ARBA" id="ARBA00022723"/>
    </source>
</evidence>
<evidence type="ECO:0000256" key="4">
    <source>
        <dbReference type="ARBA" id="ARBA00023002"/>
    </source>
</evidence>
<dbReference type="InterPro" id="IPR002397">
    <property type="entry name" value="Cyt_P450_B"/>
</dbReference>
<dbReference type="Proteomes" id="UP000006304">
    <property type="component" value="Chromosome"/>
</dbReference>
<dbReference type="STRING" id="1133849.O3I_006925"/>
<dbReference type="InterPro" id="IPR036396">
    <property type="entry name" value="Cyt_P450_sf"/>
</dbReference>
<dbReference type="EMBL" id="CP003876">
    <property type="protein sequence ID" value="AFT99347.1"/>
    <property type="molecule type" value="Genomic_DNA"/>
</dbReference>
<dbReference type="KEGG" id="nbr:O3I_006925"/>
<keyword evidence="4" id="KW-0560">Oxidoreductase</keyword>
<evidence type="ECO:0000256" key="2">
    <source>
        <dbReference type="ARBA" id="ARBA00022617"/>
    </source>
</evidence>
<keyword evidence="3" id="KW-0479">Metal-binding</keyword>
<dbReference type="SUPFAM" id="SSF48264">
    <property type="entry name" value="Cytochrome P450"/>
    <property type="match status" value="1"/>
</dbReference>
<dbReference type="Gene3D" id="1.10.630.10">
    <property type="entry name" value="Cytochrome P450"/>
    <property type="match status" value="2"/>
</dbReference>
<keyword evidence="5" id="KW-0408">Iron</keyword>
<keyword evidence="8" id="KW-1185">Reference proteome</keyword>
<dbReference type="PANTHER" id="PTHR46696:SF1">
    <property type="entry name" value="CYTOCHROME P450 YJIB-RELATED"/>
    <property type="match status" value="1"/>
</dbReference>
<gene>
    <name evidence="7" type="ORF">O3I_006925</name>
</gene>